<feature type="region of interest" description="Disordered" evidence="2">
    <location>
        <begin position="563"/>
        <end position="602"/>
    </location>
</feature>
<feature type="domain" description="J" evidence="3">
    <location>
        <begin position="947"/>
        <end position="1025"/>
    </location>
</feature>
<feature type="region of interest" description="Disordered" evidence="2">
    <location>
        <begin position="19"/>
        <end position="61"/>
    </location>
</feature>
<dbReference type="CDD" id="cd06257">
    <property type="entry name" value="DnaJ"/>
    <property type="match status" value="1"/>
</dbReference>
<dbReference type="Gene3D" id="1.10.287.110">
    <property type="entry name" value="DnaJ domain"/>
    <property type="match status" value="1"/>
</dbReference>
<sequence length="1025" mass="114601">MRHITGGIGAKDTSLLPNVQALSGGSSRGRNGGLFSSSSSSSGDSDVSDEENDRDQSVSAVPPLLGATARSGSANMHSNSLPVADVRRRTMFSTTSTVLSSSANMGNNVGHLLARKGLFEKYDDAGDTLETLHKRVKLRQSKKQLEMKAMQGQLETAENRADELERRLSQANKDKEEFSIRTKECQRIIEKRNKQLMKASERMARHSDQYELQMAQLQMRLTNVAAQCDHLRAEAATVKETVMREWELKEQELRKEMETRNKKHEKLLHAAKAKSCEQQAENVVLVKKLREVEQQLMTTGNRKPTAVQVMASEEYQSLLKRCKDTEATSRGLEFQLEKEHQKNKCLLKQLTVLQETVGTATAASTEFFPDTSLSEPTDDSSNLKDSVTTAIAKAELASSASADFTAGKKSYTSSLVETEVDVDSVVDGSPTGKASRPNQSRSRGLSASSFTDDAPKPSLREGKRRAASAQTIKTVVEPPDTPAEDKAGNGKLLATSVTFFGKLSSRFKRSSSPGNGLNVYKAEDDGTDGASASEIECALPFSPRQGFTHSKVLKERPRMYVARPASNHENESSDSIFGSESSSSELSDDDTPPPPPPMYVHEALPPLIPIVHMDISPQIRLETRAQTESLSSLQTPPGILLSSSSSSSASDDDSDETDVEKSQPLHVDIKKAKSLSESSSMASSSGNDTDQVDHKFKTEVHQNARKDILTGQNYQGKRSLGSSTWSKFREKSRRLSGGDNLHKTSKSRMNEYIEVRAKKRNEKIKRTQQKEQEETIKKEEYEKEWEKMAQEERERKRKQQQARRNGRRRPISMKTVRVSQMRQQMNNKLQQKDHKEATESPPLHPNDLPRPHHDDVVDVDGRRSRRKSESKTSKSEAEEERPAPSTDSPPLPPEPTMADTELYLRQQARLRERHELQMKKKVEADEADAVRGDIHRRVEMWAFGKQLLHMILTLDQISSNDALKKCQLMVAQSPDDDTVRKAYRNILRIVHPDKLRGATIPEQLEAKELFTVLNQAFEKFKNQVA</sequence>
<evidence type="ECO:0000313" key="4">
    <source>
        <dbReference type="EMBL" id="CAI5746262.1"/>
    </source>
</evidence>
<protein>
    <recommendedName>
        <fullName evidence="3">J domain-containing protein</fullName>
    </recommendedName>
</protein>
<feature type="compositionally biased region" description="Low complexity" evidence="2">
    <location>
        <begin position="33"/>
        <end position="45"/>
    </location>
</feature>
<dbReference type="AlphaFoldDB" id="A0AAV0VCF8"/>
<feature type="compositionally biased region" description="Polar residues" evidence="2">
    <location>
        <begin position="817"/>
        <end position="829"/>
    </location>
</feature>
<gene>
    <name evidence="4" type="ORF">PDE001_LOCUS11266</name>
</gene>
<reference evidence="4" key="1">
    <citation type="submission" date="2022-12" db="EMBL/GenBank/DDBJ databases">
        <authorList>
            <person name="Webb A."/>
        </authorList>
    </citation>
    <scope>NUCLEOTIDE SEQUENCE</scope>
    <source>
        <strain evidence="4">Pd1</strain>
    </source>
</reference>
<feature type="compositionally biased region" description="Low complexity" evidence="2">
    <location>
        <begin position="573"/>
        <end position="585"/>
    </location>
</feature>
<accession>A0AAV0VCF8</accession>
<feature type="compositionally biased region" description="Polar residues" evidence="2">
    <location>
        <begin position="624"/>
        <end position="635"/>
    </location>
</feature>
<evidence type="ECO:0000259" key="3">
    <source>
        <dbReference type="PROSITE" id="PS50076"/>
    </source>
</evidence>
<dbReference type="PROSITE" id="PS50076">
    <property type="entry name" value="DNAJ_2"/>
    <property type="match status" value="1"/>
</dbReference>
<evidence type="ECO:0000313" key="5">
    <source>
        <dbReference type="Proteomes" id="UP001162029"/>
    </source>
</evidence>
<name>A0AAV0VCF8_9STRA</name>
<proteinExistence type="predicted"/>
<dbReference type="SMART" id="SM00271">
    <property type="entry name" value="DnaJ"/>
    <property type="match status" value="1"/>
</dbReference>
<keyword evidence="1" id="KW-0175">Coiled coil</keyword>
<feature type="compositionally biased region" description="Basic and acidic residues" evidence="2">
    <location>
        <begin position="659"/>
        <end position="671"/>
    </location>
</feature>
<dbReference type="SUPFAM" id="SSF46565">
    <property type="entry name" value="Chaperone J-domain"/>
    <property type="match status" value="1"/>
</dbReference>
<dbReference type="InterPro" id="IPR001623">
    <property type="entry name" value="DnaJ_domain"/>
</dbReference>
<dbReference type="InterPro" id="IPR036869">
    <property type="entry name" value="J_dom_sf"/>
</dbReference>
<dbReference type="EMBL" id="CANTFM010002388">
    <property type="protein sequence ID" value="CAI5746262.1"/>
    <property type="molecule type" value="Genomic_DNA"/>
</dbReference>
<feature type="region of interest" description="Disordered" evidence="2">
    <location>
        <begin position="423"/>
        <end position="489"/>
    </location>
</feature>
<dbReference type="Proteomes" id="UP001162029">
    <property type="component" value="Unassembled WGS sequence"/>
</dbReference>
<keyword evidence="5" id="KW-1185">Reference proteome</keyword>
<feature type="compositionally biased region" description="Basic and acidic residues" evidence="2">
    <location>
        <begin position="691"/>
        <end position="708"/>
    </location>
</feature>
<feature type="compositionally biased region" description="Polar residues" evidence="2">
    <location>
        <begin position="436"/>
        <end position="451"/>
    </location>
</feature>
<feature type="coiled-coil region" evidence="1">
    <location>
        <begin position="140"/>
        <end position="274"/>
    </location>
</feature>
<evidence type="ECO:0000256" key="1">
    <source>
        <dbReference type="SAM" id="Coils"/>
    </source>
</evidence>
<comment type="caution">
    <text evidence="4">The sequence shown here is derived from an EMBL/GenBank/DDBJ whole genome shotgun (WGS) entry which is preliminary data.</text>
</comment>
<feature type="region of interest" description="Disordered" evidence="2">
    <location>
        <begin position="622"/>
        <end position="897"/>
    </location>
</feature>
<feature type="compositionally biased region" description="Basic and acidic residues" evidence="2">
    <location>
        <begin position="847"/>
        <end position="882"/>
    </location>
</feature>
<feature type="compositionally biased region" description="Polar residues" evidence="2">
    <location>
        <begin position="710"/>
        <end position="726"/>
    </location>
</feature>
<feature type="compositionally biased region" description="Low complexity" evidence="2">
    <location>
        <begin position="675"/>
        <end position="685"/>
    </location>
</feature>
<organism evidence="4 5">
    <name type="scientific">Peronospora destructor</name>
    <dbReference type="NCBI Taxonomy" id="86335"/>
    <lineage>
        <taxon>Eukaryota</taxon>
        <taxon>Sar</taxon>
        <taxon>Stramenopiles</taxon>
        <taxon>Oomycota</taxon>
        <taxon>Peronosporomycetes</taxon>
        <taxon>Peronosporales</taxon>
        <taxon>Peronosporaceae</taxon>
        <taxon>Peronospora</taxon>
    </lineage>
</organism>
<evidence type="ECO:0000256" key="2">
    <source>
        <dbReference type="SAM" id="MobiDB-lite"/>
    </source>
</evidence>
<feature type="compositionally biased region" description="Basic and acidic residues" evidence="2">
    <location>
        <begin position="764"/>
        <end position="794"/>
    </location>
</feature>
<feature type="compositionally biased region" description="Basic residues" evidence="2">
    <location>
        <begin position="795"/>
        <end position="811"/>
    </location>
</feature>
<feature type="region of interest" description="Disordered" evidence="2">
    <location>
        <begin position="507"/>
        <end position="531"/>
    </location>
</feature>